<protein>
    <submittedName>
        <fullName evidence="10">Glycoside hydrolase family 2</fullName>
    </submittedName>
    <submittedName>
        <fullName evidence="9">Putative beta-galactosidase</fullName>
        <ecNumber evidence="9">3.2.1.23</ecNumber>
    </submittedName>
</protein>
<dbReference type="InterPro" id="IPR008979">
    <property type="entry name" value="Galactose-bd-like_sf"/>
</dbReference>
<gene>
    <name evidence="9" type="primary">lacZ_5</name>
    <name evidence="12" type="ORF">BHV79_00395</name>
    <name evidence="9" type="ORF">ERS852462_00725</name>
    <name evidence="10" type="ORF">GAP47_18095</name>
    <name evidence="11" type="ORF">POY80_00990</name>
</gene>
<dbReference type="SUPFAM" id="SSF49303">
    <property type="entry name" value="beta-Galactosidase/glucuronidase domain"/>
    <property type="match status" value="1"/>
</dbReference>
<evidence type="ECO:0000259" key="8">
    <source>
        <dbReference type="Pfam" id="PF18565"/>
    </source>
</evidence>
<dbReference type="Proteomes" id="UP000462376">
    <property type="component" value="Unassembled WGS sequence"/>
</dbReference>
<evidence type="ECO:0000256" key="1">
    <source>
        <dbReference type="ARBA" id="ARBA00007401"/>
    </source>
</evidence>
<dbReference type="SUPFAM" id="SSF51445">
    <property type="entry name" value="(Trans)glycosidases"/>
    <property type="match status" value="1"/>
</dbReference>
<dbReference type="InterPro" id="IPR036156">
    <property type="entry name" value="Beta-gal/glucu_dom_sf"/>
</dbReference>
<sequence length="881" mass="99364">MKKILLLIIFWACIGVLQAQEHFSAASFYPVPNSGREVLDFNPGWRFHRGDIPLKADPLQLDDSKWELVNLPHTVQLVPSEASGSRNYQGPAWYSKRFTVDTRYQGKRLSLYFEAVMGKSSFYINGYKVKEHFGGFLPVSIDLTAVGVRPGDEVTVAVCADNSDDPSFPPGRKQYTMDFCVFGGIYRDCYLICTGDVYVSDANEAGQVAGGGVFVSYEDVSDQKARVNVKTHIVNDRESGCRVVVESTLLDAVGKQVASTRKSLSLSAGSDGHVMQQLTVRNPSLWHPDTPNLYRLRTSVYLNGKLCDAVVSRIGIRSIEFRGADGLYINGKPFGDKLMGVNRHQDYAYIGNAVPNNLHWLDVKKMRDAGFRIIRSAHYPQDPAFMDACDELGMFIIVATPGWQYWNPEPVFEERILSDIRNMVRRDRNHPSVLLWEPVLNETAFPESFAQNAYRATHEEYPAPGCYAAIDDKSKGAMGYDVVYTAPKNEAFYRNAGKSCFTREYGDCVDDWNSHNSYSRVAREWGEEPQIRQAQHYARKDYGGSLTVDQFYKSPRGHIGGALWHSFDHQRGYHPDPFWGGLMDMFRQPKYSYYMMMSQRDPHLHLEQADSGPMVYIANAMTPFSPEDIVVYTNCDSVRVIVNEKDTLVQVPLLEEKGIRHPPVVFKGAYSFVDVRALHRAGKPEQCSIVAEGFLDGKIVARTKNMPSKRNEQLVLTVDSGLPLRANGSDMVTVIASITDKDGYVKRLSQETVIFEVEGEGELVGGREVEANPRVSRWGTAPALIRTTTKAGTIKIKARLLHPGIQFHPQAVIEIATLPAERVALYRELPVPQKTEIFGKTEVGEIDFNEIERLAREEQERINEMKQVEQQQRHFESTEKK</sequence>
<evidence type="ECO:0000313" key="10">
    <source>
        <dbReference type="EMBL" id="KAB4231407.1"/>
    </source>
</evidence>
<evidence type="ECO:0000259" key="5">
    <source>
        <dbReference type="Pfam" id="PF00703"/>
    </source>
</evidence>
<reference evidence="9 13" key="1">
    <citation type="submission" date="2015-09" db="EMBL/GenBank/DDBJ databases">
        <authorList>
            <consortium name="Pathogen Informatics"/>
        </authorList>
    </citation>
    <scope>NUCLEOTIDE SEQUENCE [LARGE SCALE GENOMIC DNA]</scope>
    <source>
        <strain evidence="9 13">2789STDY5834847</strain>
    </source>
</reference>
<dbReference type="EMBL" id="WCTL01000021">
    <property type="protein sequence ID" value="KAB4231407.1"/>
    <property type="molecule type" value="Genomic_DNA"/>
</dbReference>
<dbReference type="Pfam" id="PF18565">
    <property type="entry name" value="Glyco_hydro2_C5"/>
    <property type="match status" value="1"/>
</dbReference>
<accession>A0A139K1E2</accession>
<dbReference type="Pfam" id="PF02836">
    <property type="entry name" value="Glyco_hydro_2_C"/>
    <property type="match status" value="1"/>
</dbReference>
<reference evidence="12 14" key="2">
    <citation type="journal article" date="2016" name="Nat. Biotechnol.">
        <title>Measurement of bacterial replication rates in microbial communities.</title>
        <authorList>
            <person name="Brown C.T."/>
            <person name="Olm M.R."/>
            <person name="Thomas B.C."/>
            <person name="Banfield J.F."/>
        </authorList>
    </citation>
    <scope>NUCLEOTIDE SEQUENCE [LARGE SCALE GENOMIC DNA]</scope>
    <source>
        <strain evidence="12">45_41</strain>
    </source>
</reference>
<comment type="similarity">
    <text evidence="1">Belongs to the glycosyl hydrolase 2 family.</text>
</comment>
<dbReference type="InterPro" id="IPR017853">
    <property type="entry name" value="GH"/>
</dbReference>
<feature type="signal peptide" evidence="4">
    <location>
        <begin position="1"/>
        <end position="19"/>
    </location>
</feature>
<dbReference type="InterPro" id="IPR051913">
    <property type="entry name" value="GH2_Domain-Containing"/>
</dbReference>
<dbReference type="EMBL" id="JAQNQY010000001">
    <property type="protein sequence ID" value="MDC1751019.1"/>
    <property type="molecule type" value="Genomic_DNA"/>
</dbReference>
<keyword evidence="3 9" id="KW-0326">Glycosidase</keyword>
<dbReference type="InterPro" id="IPR006104">
    <property type="entry name" value="Glyco_hydro_2_N"/>
</dbReference>
<evidence type="ECO:0000313" key="15">
    <source>
        <dbReference type="Proteomes" id="UP000462376"/>
    </source>
</evidence>
<dbReference type="Gene3D" id="2.60.40.10">
    <property type="entry name" value="Immunoglobulins"/>
    <property type="match status" value="2"/>
</dbReference>
<evidence type="ECO:0000313" key="9">
    <source>
        <dbReference type="EMBL" id="CUO53410.1"/>
    </source>
</evidence>
<evidence type="ECO:0000313" key="13">
    <source>
        <dbReference type="Proteomes" id="UP000095614"/>
    </source>
</evidence>
<dbReference type="EC" id="3.2.1.23" evidence="9"/>
<name>A0A139K1E2_BACUN</name>
<evidence type="ECO:0000256" key="2">
    <source>
        <dbReference type="ARBA" id="ARBA00022801"/>
    </source>
</evidence>
<dbReference type="Pfam" id="PF00703">
    <property type="entry name" value="Glyco_hydro_2"/>
    <property type="match status" value="1"/>
</dbReference>
<dbReference type="GO" id="GO:0005975">
    <property type="term" value="P:carbohydrate metabolic process"/>
    <property type="evidence" value="ECO:0007669"/>
    <property type="project" value="InterPro"/>
</dbReference>
<dbReference type="Gene3D" id="2.60.120.260">
    <property type="entry name" value="Galactose-binding domain-like"/>
    <property type="match status" value="1"/>
</dbReference>
<feature type="domain" description="Glycoside hydrolase family 2 immunoglobulin-like beta-sandwich" evidence="5">
    <location>
        <begin position="213"/>
        <end position="317"/>
    </location>
</feature>
<dbReference type="RefSeq" id="WP_022401875.1">
    <property type="nucleotide sequence ID" value="NZ_CAXVJK010000013.1"/>
</dbReference>
<dbReference type="Proteomes" id="UP001218502">
    <property type="component" value="Unassembled WGS sequence"/>
</dbReference>
<reference evidence="10 15" key="3">
    <citation type="journal article" date="2019" name="Nat. Med.">
        <title>A library of human gut bacterial isolates paired with longitudinal multiomics data enables mechanistic microbiome research.</title>
        <authorList>
            <person name="Poyet M."/>
            <person name="Groussin M."/>
            <person name="Gibbons S.M."/>
            <person name="Avila-Pacheco J."/>
            <person name="Jiang X."/>
            <person name="Kearney S.M."/>
            <person name="Perrotta A.R."/>
            <person name="Berdy B."/>
            <person name="Zhao S."/>
            <person name="Lieberman T.D."/>
            <person name="Swanson P.K."/>
            <person name="Smith M."/>
            <person name="Roesemann S."/>
            <person name="Alexander J.E."/>
            <person name="Rich S.A."/>
            <person name="Livny J."/>
            <person name="Vlamakis H."/>
            <person name="Clish C."/>
            <person name="Bullock K."/>
            <person name="Deik A."/>
            <person name="Scott J."/>
            <person name="Pierce K.A."/>
            <person name="Xavier R.J."/>
            <person name="Alm E.J."/>
        </authorList>
    </citation>
    <scope>NUCLEOTIDE SEQUENCE [LARGE SCALE GENOMIC DNA]</scope>
    <source>
        <strain evidence="10 15">BIOML-A5</strain>
    </source>
</reference>
<dbReference type="SUPFAM" id="SSF49785">
    <property type="entry name" value="Galactose-binding domain-like"/>
    <property type="match status" value="1"/>
</dbReference>
<dbReference type="AlphaFoldDB" id="A0A139K1E2"/>
<dbReference type="InterPro" id="IPR006102">
    <property type="entry name" value="Ig-like_GH2"/>
</dbReference>
<feature type="domain" description="Glycoside hydrolase family 2 catalytic" evidence="6">
    <location>
        <begin position="326"/>
        <end position="450"/>
    </location>
</feature>
<organism evidence="9 13">
    <name type="scientific">Bacteroides uniformis</name>
    <dbReference type="NCBI Taxonomy" id="820"/>
    <lineage>
        <taxon>Bacteria</taxon>
        <taxon>Pseudomonadati</taxon>
        <taxon>Bacteroidota</taxon>
        <taxon>Bacteroidia</taxon>
        <taxon>Bacteroidales</taxon>
        <taxon>Bacteroidaceae</taxon>
        <taxon>Bacteroides</taxon>
    </lineage>
</organism>
<evidence type="ECO:0000313" key="12">
    <source>
        <dbReference type="EMBL" id="OKZ40643.1"/>
    </source>
</evidence>
<dbReference type="PATRIC" id="fig|820.27.peg.3029"/>
<dbReference type="EMBL" id="CZAF01000002">
    <property type="protein sequence ID" value="CUO53410.1"/>
    <property type="molecule type" value="Genomic_DNA"/>
</dbReference>
<dbReference type="EMBL" id="MNQU01000007">
    <property type="protein sequence ID" value="OKZ40643.1"/>
    <property type="molecule type" value="Genomic_DNA"/>
</dbReference>
<feature type="chain" id="PRO_5014530744" evidence="4">
    <location>
        <begin position="20"/>
        <end position="881"/>
    </location>
</feature>
<keyword evidence="2 9" id="KW-0378">Hydrolase</keyword>
<evidence type="ECO:0000313" key="14">
    <source>
        <dbReference type="Proteomes" id="UP000186549"/>
    </source>
</evidence>
<evidence type="ECO:0000313" key="11">
    <source>
        <dbReference type="EMBL" id="MDC1751019.1"/>
    </source>
</evidence>
<proteinExistence type="inferred from homology"/>
<evidence type="ECO:0000259" key="6">
    <source>
        <dbReference type="Pfam" id="PF02836"/>
    </source>
</evidence>
<evidence type="ECO:0000256" key="4">
    <source>
        <dbReference type="SAM" id="SignalP"/>
    </source>
</evidence>
<evidence type="ECO:0000256" key="3">
    <source>
        <dbReference type="ARBA" id="ARBA00023295"/>
    </source>
</evidence>
<dbReference type="InterPro" id="IPR013783">
    <property type="entry name" value="Ig-like_fold"/>
</dbReference>
<reference evidence="11" key="4">
    <citation type="submission" date="2022-10" db="EMBL/GenBank/DDBJ databases">
        <title>Human gut microbiome strain richness.</title>
        <authorList>
            <person name="Chen-Liaw A."/>
        </authorList>
    </citation>
    <scope>NUCLEOTIDE SEQUENCE</scope>
    <source>
        <strain evidence="11">A1_m1001262Bd0_191120</strain>
    </source>
</reference>
<evidence type="ECO:0000259" key="7">
    <source>
        <dbReference type="Pfam" id="PF02837"/>
    </source>
</evidence>
<dbReference type="Proteomes" id="UP000095614">
    <property type="component" value="Unassembled WGS sequence"/>
</dbReference>
<dbReference type="InterPro" id="IPR006103">
    <property type="entry name" value="Glyco_hydro_2_cat"/>
</dbReference>
<dbReference type="PANTHER" id="PTHR42732">
    <property type="entry name" value="BETA-GALACTOSIDASE"/>
    <property type="match status" value="1"/>
</dbReference>
<feature type="domain" description="Glycosyl hydrolases family 2 sugar binding" evidence="7">
    <location>
        <begin position="81"/>
        <end position="192"/>
    </location>
</feature>
<dbReference type="Pfam" id="PF02837">
    <property type="entry name" value="Glyco_hydro_2_N"/>
    <property type="match status" value="1"/>
</dbReference>
<dbReference type="PANTHER" id="PTHR42732:SF1">
    <property type="entry name" value="BETA-MANNOSIDASE"/>
    <property type="match status" value="1"/>
</dbReference>
<dbReference type="Proteomes" id="UP000186549">
    <property type="component" value="Unassembled WGS sequence"/>
</dbReference>
<dbReference type="InterPro" id="IPR040605">
    <property type="entry name" value="Glyco_hydro2_dom5"/>
</dbReference>
<feature type="domain" description="Glycoside hydrolase family 2" evidence="8">
    <location>
        <begin position="723"/>
        <end position="799"/>
    </location>
</feature>
<dbReference type="GO" id="GO:0004565">
    <property type="term" value="F:beta-galactosidase activity"/>
    <property type="evidence" value="ECO:0007669"/>
    <property type="project" value="UniProtKB-EC"/>
</dbReference>
<dbReference type="Gene3D" id="3.20.20.80">
    <property type="entry name" value="Glycosidases"/>
    <property type="match status" value="1"/>
</dbReference>
<dbReference type="OrthoDB" id="9801077at2"/>
<keyword evidence="4" id="KW-0732">Signal</keyword>